<dbReference type="GO" id="GO:0003887">
    <property type="term" value="F:DNA-directed DNA polymerase activity"/>
    <property type="evidence" value="ECO:0007669"/>
    <property type="project" value="UniProtKB-KW"/>
</dbReference>
<organism evidence="10 11">
    <name type="scientific">Cellulosilyticum lentocellum (strain ATCC 49066 / DSM 5427 / NCIMB 11756 / RHM5)</name>
    <name type="common">Clostridium lentocellum</name>
    <dbReference type="NCBI Taxonomy" id="642492"/>
    <lineage>
        <taxon>Bacteria</taxon>
        <taxon>Bacillati</taxon>
        <taxon>Bacillota</taxon>
        <taxon>Clostridia</taxon>
        <taxon>Lachnospirales</taxon>
        <taxon>Cellulosilyticaceae</taxon>
        <taxon>Cellulosilyticum</taxon>
    </lineage>
</organism>
<dbReference type="Pfam" id="PF02767">
    <property type="entry name" value="DNA_pol3_beta_2"/>
    <property type="match status" value="1"/>
</dbReference>
<keyword evidence="5" id="KW-0548">Nucleotidyltransferase</keyword>
<sequence>MAVKLPVSSFKKMIDSCKRVTAKNDARPDLRNINIDVTGNKLRIWALDGYRIEINEMFVQDEDNFKASFESIYVPTNEQEVQISIVDEQLEITYIPSGLRMYIPQDNKDKVFNIDGFIEGQKEKDFKISFKKQFLEDALKKAGKNDKLTFGFNPKSNLEAVHITYTDREINMESYVLPVRSC</sequence>
<dbReference type="SUPFAM" id="SSF55979">
    <property type="entry name" value="DNA clamp"/>
    <property type="match status" value="1"/>
</dbReference>
<dbReference type="Gene3D" id="3.10.150.10">
    <property type="entry name" value="DNA Polymerase III, subunit A, domain 2"/>
    <property type="match status" value="1"/>
</dbReference>
<dbReference type="GO" id="GO:0009360">
    <property type="term" value="C:DNA polymerase III complex"/>
    <property type="evidence" value="ECO:0007669"/>
    <property type="project" value="InterPro"/>
</dbReference>
<accession>F2JNA8</accession>
<dbReference type="PANTHER" id="PTHR30478">
    <property type="entry name" value="DNA POLYMERASE III SUBUNIT BETA"/>
    <property type="match status" value="1"/>
</dbReference>
<evidence type="ECO:0000259" key="9">
    <source>
        <dbReference type="Pfam" id="PF02767"/>
    </source>
</evidence>
<evidence type="ECO:0000313" key="11">
    <source>
        <dbReference type="Proteomes" id="UP000008467"/>
    </source>
</evidence>
<dbReference type="RefSeq" id="WP_013656859.1">
    <property type="nucleotide sequence ID" value="NC_015275.1"/>
</dbReference>
<evidence type="ECO:0000256" key="8">
    <source>
        <dbReference type="ARBA" id="ARBA00023125"/>
    </source>
</evidence>
<comment type="subcellular location">
    <subcellularLocation>
        <location evidence="1">Cytoplasm</location>
    </subcellularLocation>
</comment>
<dbReference type="PANTHER" id="PTHR30478:SF0">
    <property type="entry name" value="BETA SLIDING CLAMP"/>
    <property type="match status" value="1"/>
</dbReference>
<name>F2JNA8_CELLD</name>
<keyword evidence="7" id="KW-0239">DNA-directed DNA polymerase</keyword>
<evidence type="ECO:0000256" key="5">
    <source>
        <dbReference type="ARBA" id="ARBA00022695"/>
    </source>
</evidence>
<dbReference type="STRING" id="642492.Clole_1839"/>
<evidence type="ECO:0000256" key="4">
    <source>
        <dbReference type="ARBA" id="ARBA00022679"/>
    </source>
</evidence>
<reference evidence="10 11" key="1">
    <citation type="journal article" date="2011" name="J. Bacteriol.">
        <title>Complete genome sequence of the cellulose-degrading bacterium Cellulosilyticum lentocellum.</title>
        <authorList>
            <consortium name="US DOE Joint Genome Institute"/>
            <person name="Miller D.A."/>
            <person name="Suen G."/>
            <person name="Bruce D."/>
            <person name="Copeland A."/>
            <person name="Cheng J.F."/>
            <person name="Detter C."/>
            <person name="Goodwin L.A."/>
            <person name="Han C.S."/>
            <person name="Hauser L.J."/>
            <person name="Land M.L."/>
            <person name="Lapidus A."/>
            <person name="Lucas S."/>
            <person name="Meincke L."/>
            <person name="Pitluck S."/>
            <person name="Tapia R."/>
            <person name="Teshima H."/>
            <person name="Woyke T."/>
            <person name="Fox B.G."/>
            <person name="Angert E.R."/>
            <person name="Currie C.R."/>
        </authorList>
    </citation>
    <scope>NUCLEOTIDE SEQUENCE [LARGE SCALE GENOMIC DNA]</scope>
    <source>
        <strain evidence="11">ATCC 49066 / DSM 5427 / NCIMB 11756 / RHM5</strain>
    </source>
</reference>
<dbReference type="AlphaFoldDB" id="F2JNA8"/>
<evidence type="ECO:0000256" key="2">
    <source>
        <dbReference type="ARBA" id="ARBA00010752"/>
    </source>
</evidence>
<keyword evidence="8" id="KW-0238">DNA-binding</keyword>
<protein>
    <submittedName>
        <fullName evidence="10">DNA polymerase III, beta chain, central</fullName>
    </submittedName>
</protein>
<proteinExistence type="inferred from homology"/>
<feature type="domain" description="DNA polymerase III beta sliding clamp central" evidence="9">
    <location>
        <begin position="5"/>
        <end position="92"/>
    </location>
</feature>
<keyword evidence="6" id="KW-0235">DNA replication</keyword>
<evidence type="ECO:0000256" key="1">
    <source>
        <dbReference type="ARBA" id="ARBA00004496"/>
    </source>
</evidence>
<dbReference type="GO" id="GO:0006271">
    <property type="term" value="P:DNA strand elongation involved in DNA replication"/>
    <property type="evidence" value="ECO:0007669"/>
    <property type="project" value="TreeGrafter"/>
</dbReference>
<dbReference type="EMBL" id="CP002582">
    <property type="protein sequence ID" value="ADZ83562.1"/>
    <property type="molecule type" value="Genomic_DNA"/>
</dbReference>
<comment type="similarity">
    <text evidence="2">Belongs to the beta sliding clamp family.</text>
</comment>
<dbReference type="GO" id="GO:0008408">
    <property type="term" value="F:3'-5' exonuclease activity"/>
    <property type="evidence" value="ECO:0007669"/>
    <property type="project" value="InterPro"/>
</dbReference>
<dbReference type="GO" id="GO:0005737">
    <property type="term" value="C:cytoplasm"/>
    <property type="evidence" value="ECO:0007669"/>
    <property type="project" value="UniProtKB-SubCell"/>
</dbReference>
<evidence type="ECO:0000256" key="7">
    <source>
        <dbReference type="ARBA" id="ARBA00022932"/>
    </source>
</evidence>
<dbReference type="GO" id="GO:0003677">
    <property type="term" value="F:DNA binding"/>
    <property type="evidence" value="ECO:0007669"/>
    <property type="project" value="UniProtKB-KW"/>
</dbReference>
<dbReference type="HOGENOM" id="CLU_126985_0_0_9"/>
<keyword evidence="11" id="KW-1185">Reference proteome</keyword>
<dbReference type="KEGG" id="cle:Clole_1839"/>
<evidence type="ECO:0000313" key="10">
    <source>
        <dbReference type="EMBL" id="ADZ83562.1"/>
    </source>
</evidence>
<evidence type="ECO:0000256" key="3">
    <source>
        <dbReference type="ARBA" id="ARBA00022490"/>
    </source>
</evidence>
<gene>
    <name evidence="10" type="ordered locus">Clole_1839</name>
</gene>
<keyword evidence="3" id="KW-0963">Cytoplasm</keyword>
<dbReference type="Proteomes" id="UP000008467">
    <property type="component" value="Chromosome"/>
</dbReference>
<keyword evidence="4" id="KW-0808">Transferase</keyword>
<dbReference type="InterPro" id="IPR001001">
    <property type="entry name" value="DNA_polIII_beta"/>
</dbReference>
<dbReference type="InterPro" id="IPR022637">
    <property type="entry name" value="DNA_polIII_beta_cen"/>
</dbReference>
<dbReference type="InterPro" id="IPR046938">
    <property type="entry name" value="DNA_clamp_sf"/>
</dbReference>
<evidence type="ECO:0000256" key="6">
    <source>
        <dbReference type="ARBA" id="ARBA00022705"/>
    </source>
</evidence>